<dbReference type="SUPFAM" id="SSF56574">
    <property type="entry name" value="Serpins"/>
    <property type="match status" value="1"/>
</dbReference>
<dbReference type="PRINTS" id="PR00676">
    <property type="entry name" value="MASPIN"/>
</dbReference>
<evidence type="ECO:0000259" key="2">
    <source>
        <dbReference type="SMART" id="SM00093"/>
    </source>
</evidence>
<dbReference type="InterPro" id="IPR000240">
    <property type="entry name" value="Serpin_B9/Maspin"/>
</dbReference>
<dbReference type="GeneID" id="101996103"/>
<dbReference type="RefSeq" id="XP_005368792.1">
    <property type="nucleotide sequence ID" value="XM_005368735.2"/>
</dbReference>
<organism evidence="3 4">
    <name type="scientific">Microtus ochrogaster</name>
    <name type="common">Prairie vole</name>
    <dbReference type="NCBI Taxonomy" id="79684"/>
    <lineage>
        <taxon>Eukaryota</taxon>
        <taxon>Metazoa</taxon>
        <taxon>Chordata</taxon>
        <taxon>Craniata</taxon>
        <taxon>Vertebrata</taxon>
        <taxon>Euteleostomi</taxon>
        <taxon>Mammalia</taxon>
        <taxon>Eutheria</taxon>
        <taxon>Euarchontoglires</taxon>
        <taxon>Glires</taxon>
        <taxon>Rodentia</taxon>
        <taxon>Myomorpha</taxon>
        <taxon>Muroidea</taxon>
        <taxon>Cricetidae</taxon>
        <taxon>Arvicolinae</taxon>
        <taxon>Microtus</taxon>
    </lineage>
</organism>
<dbReference type="SMART" id="SM00093">
    <property type="entry name" value="SERPIN"/>
    <property type="match status" value="1"/>
</dbReference>
<feature type="domain" description="Serpin" evidence="2">
    <location>
        <begin position="13"/>
        <end position="415"/>
    </location>
</feature>
<accession>A0ABM0LLY2</accession>
<evidence type="ECO:0000256" key="1">
    <source>
        <dbReference type="ARBA" id="ARBA00006426"/>
    </source>
</evidence>
<name>A0ABM0LLY2_MICOH</name>
<dbReference type="PANTHER" id="PTHR11461:SF61">
    <property type="entry name" value="PLASMINOGEN ACTIVATOR INHIBITOR 2"/>
    <property type="match status" value="1"/>
</dbReference>
<dbReference type="InterPro" id="IPR042185">
    <property type="entry name" value="Serpin_sf_2"/>
</dbReference>
<comment type="similarity">
    <text evidence="1">Belongs to the serpin family. Ov-serpin subfamily.</text>
</comment>
<gene>
    <name evidence="4" type="primary">Serpinb2</name>
</gene>
<dbReference type="InterPro" id="IPR036186">
    <property type="entry name" value="Serpin_sf"/>
</dbReference>
<keyword evidence="3" id="KW-1185">Reference proteome</keyword>
<dbReference type="Pfam" id="PF00079">
    <property type="entry name" value="Serpin"/>
    <property type="match status" value="1"/>
</dbReference>
<dbReference type="Proteomes" id="UP000694915">
    <property type="component" value="Unplaced"/>
</dbReference>
<dbReference type="Gene3D" id="2.30.39.10">
    <property type="entry name" value="Alpha-1-antitrypsin, domain 1"/>
    <property type="match status" value="1"/>
</dbReference>
<dbReference type="InterPro" id="IPR023796">
    <property type="entry name" value="Serpin_dom"/>
</dbReference>
<evidence type="ECO:0000313" key="4">
    <source>
        <dbReference type="RefSeq" id="XP_005368792.1"/>
    </source>
</evidence>
<dbReference type="PANTHER" id="PTHR11461">
    <property type="entry name" value="SERINE PROTEASE INHIBITOR, SERPIN"/>
    <property type="match status" value="1"/>
</dbReference>
<dbReference type="InterPro" id="IPR023795">
    <property type="entry name" value="Serpin_CS"/>
</dbReference>
<protein>
    <submittedName>
        <fullName evidence="4">Plasminogen activator inhibitor 2</fullName>
    </submittedName>
</protein>
<dbReference type="Gene3D" id="3.30.497.10">
    <property type="entry name" value="Antithrombin, subunit I, domain 2"/>
    <property type="match status" value="1"/>
</dbReference>
<dbReference type="InterPro" id="IPR042178">
    <property type="entry name" value="Serpin_sf_1"/>
</dbReference>
<reference evidence="4" key="1">
    <citation type="submission" date="2025-08" db="UniProtKB">
        <authorList>
            <consortium name="RefSeq"/>
        </authorList>
    </citation>
    <scope>IDENTIFICATION</scope>
</reference>
<sequence length="415" mass="46953">MEELSMANTMFALNILKHIEQTNSAQNIFFSPWSISSTLAMVFLGARGNTEHQMAKVLQFNKVNGNDITMGTPANVRGFDCMQQIQKGNYPDAILQAQARDKVHSPFNLLSSAINACSGDYLLESANKLFGEKSASFKEEYIQLCKKYYSTEPEAVDFLKYAEEARKKINSWVKTQTKGEISNLLPEGSVDEDTKMVLVNAIYFKGKWKTPFEKKLNKLYPFRVNLRESIPVQMMHLREKLNIGYIMDLKTQILELPYIGNISMFLLLPDEIEDASTGLELLESEINFDKFNQWMSKDTMAEDNVEVHLPQFKLEQHYELKPILRSMGMEDAFNKSKANFSGMSQRNDLFLSEVFHQATVEVNEEGTVAAGGTGAVMTGRTGHGGPQFVADHPFLFFIINKTTNTILFCGRFSSP</sequence>
<proteinExistence type="inferred from homology"/>
<evidence type="ECO:0000313" key="3">
    <source>
        <dbReference type="Proteomes" id="UP000694915"/>
    </source>
</evidence>
<dbReference type="PROSITE" id="PS00284">
    <property type="entry name" value="SERPIN"/>
    <property type="match status" value="1"/>
</dbReference>
<dbReference type="InterPro" id="IPR000215">
    <property type="entry name" value="Serpin_fam"/>
</dbReference>